<evidence type="ECO:0000256" key="2">
    <source>
        <dbReference type="ARBA" id="ARBA00006720"/>
    </source>
</evidence>
<dbReference type="InterPro" id="IPR004217">
    <property type="entry name" value="Tim10-like"/>
</dbReference>
<comment type="function">
    <text evidence="8">Mitochondrial intermembrane chaperone that participates in the import and insertion of some multi-pass transmembrane proteins into the mitochondrial inner membrane. Also required for the transfer of beta-barrel precursors from the TOM complex to the sorting and assembly machinery (SAM complex) of the outer membrane. Acts as a chaperone-like protein that protects the hydrophobic precursors from aggregation and guide them through the mitochondrial intermembrane space.</text>
</comment>
<comment type="domain">
    <text evidence="8">The twin CX3C motif contains 4 conserved Cys residues that form 2 disulfide bonds in the mitochondrial intermembrane space.</text>
</comment>
<keyword evidence="6 8" id="KW-1015">Disulfide bond</keyword>
<comment type="caution">
    <text evidence="10">The sequence shown here is derived from an EMBL/GenBank/DDBJ whole genome shotgun (WGS) entry which is preliminary data.</text>
</comment>
<evidence type="ECO:0000259" key="9">
    <source>
        <dbReference type="Pfam" id="PF02953"/>
    </source>
</evidence>
<keyword evidence="8" id="KW-0813">Transport</keyword>
<evidence type="ECO:0000256" key="6">
    <source>
        <dbReference type="ARBA" id="ARBA00023157"/>
    </source>
</evidence>
<dbReference type="AlphaFoldDB" id="A0AA39L522"/>
<keyword evidence="8" id="KW-0496">Mitochondrion</keyword>
<evidence type="ECO:0000313" key="10">
    <source>
        <dbReference type="EMBL" id="KAK0384796.1"/>
    </source>
</evidence>
<dbReference type="Gene3D" id="1.10.287.810">
    <property type="entry name" value="Mitochondrial import inner membrane translocase subunit tim13 like domains"/>
    <property type="match status" value="1"/>
</dbReference>
<evidence type="ECO:0000313" key="11">
    <source>
        <dbReference type="Proteomes" id="UP001175261"/>
    </source>
</evidence>
<dbReference type="Proteomes" id="UP001175261">
    <property type="component" value="Unassembled WGS sequence"/>
</dbReference>
<evidence type="ECO:0000256" key="5">
    <source>
        <dbReference type="ARBA" id="ARBA00023010"/>
    </source>
</evidence>
<keyword evidence="7 8" id="KW-0143">Chaperone</keyword>
<feature type="domain" description="Tim10-like" evidence="9">
    <location>
        <begin position="22"/>
        <end position="86"/>
    </location>
</feature>
<dbReference type="SUPFAM" id="SSF144122">
    <property type="entry name" value="Tim10-like"/>
    <property type="match status" value="1"/>
</dbReference>
<organism evidence="10 11">
    <name type="scientific">Sarocladium strictum</name>
    <name type="common">Black bundle disease fungus</name>
    <name type="synonym">Acremonium strictum</name>
    <dbReference type="NCBI Taxonomy" id="5046"/>
    <lineage>
        <taxon>Eukaryota</taxon>
        <taxon>Fungi</taxon>
        <taxon>Dikarya</taxon>
        <taxon>Ascomycota</taxon>
        <taxon>Pezizomycotina</taxon>
        <taxon>Sordariomycetes</taxon>
        <taxon>Hypocreomycetidae</taxon>
        <taxon>Hypocreales</taxon>
        <taxon>Sarocladiaceae</taxon>
        <taxon>Sarocladium</taxon>
    </lineage>
</organism>
<comment type="subunit">
    <text evidence="8">Heterohexamer.</text>
</comment>
<keyword evidence="5 8" id="KW-0811">Translocation</keyword>
<evidence type="ECO:0000256" key="1">
    <source>
        <dbReference type="ARBA" id="ARBA00004137"/>
    </source>
</evidence>
<keyword evidence="3 8" id="KW-0999">Mitochondrion inner membrane</keyword>
<protein>
    <recommendedName>
        <fullName evidence="8">Mitochondrial import inner membrane translocase subunit</fullName>
    </recommendedName>
</protein>
<dbReference type="EMBL" id="JAPDFR010000007">
    <property type="protein sequence ID" value="KAK0384796.1"/>
    <property type="molecule type" value="Genomic_DNA"/>
</dbReference>
<name>A0AA39L522_SARSR</name>
<comment type="similarity">
    <text evidence="2 8">Belongs to the small Tim family.</text>
</comment>
<sequence>MASLEAQELEKLTESDKNDLRKFLATEQQKTQIQSQTHSLTDLCWKKCVTGSIKSSKLDKSEEGCLTNCVDRFLDLNNLTFKHIQNMRG</sequence>
<gene>
    <name evidence="10" type="ORF">NLU13_7274</name>
</gene>
<dbReference type="GO" id="GO:0005743">
    <property type="term" value="C:mitochondrial inner membrane"/>
    <property type="evidence" value="ECO:0007669"/>
    <property type="project" value="UniProtKB-SubCell"/>
</dbReference>
<keyword evidence="11" id="KW-1185">Reference proteome</keyword>
<comment type="subcellular location">
    <subcellularLocation>
        <location evidence="1 8">Mitochondrion inner membrane</location>
        <topology evidence="1 8">Peripheral membrane protein</topology>
        <orientation evidence="1 8">Intermembrane side</orientation>
    </subcellularLocation>
</comment>
<reference evidence="10" key="1">
    <citation type="submission" date="2022-10" db="EMBL/GenBank/DDBJ databases">
        <title>Determination and structural analysis of whole genome sequence of Sarocladium strictum F4-1.</title>
        <authorList>
            <person name="Hu L."/>
            <person name="Jiang Y."/>
        </authorList>
    </citation>
    <scope>NUCLEOTIDE SEQUENCE</scope>
    <source>
        <strain evidence="10">F4-1</strain>
    </source>
</reference>
<dbReference type="GO" id="GO:0015031">
    <property type="term" value="P:protein transport"/>
    <property type="evidence" value="ECO:0007669"/>
    <property type="project" value="UniProtKB-KW"/>
</dbReference>
<keyword evidence="4 8" id="KW-0653">Protein transport</keyword>
<proteinExistence type="inferred from homology"/>
<evidence type="ECO:0000256" key="7">
    <source>
        <dbReference type="ARBA" id="ARBA00023186"/>
    </source>
</evidence>
<dbReference type="InterPro" id="IPR035427">
    <property type="entry name" value="Tim10-like_dom_sf"/>
</dbReference>
<dbReference type="Pfam" id="PF02953">
    <property type="entry name" value="zf-Tim10_DDP"/>
    <property type="match status" value="1"/>
</dbReference>
<evidence type="ECO:0000256" key="8">
    <source>
        <dbReference type="RuleBase" id="RU367043"/>
    </source>
</evidence>
<evidence type="ECO:0000256" key="3">
    <source>
        <dbReference type="ARBA" id="ARBA00022792"/>
    </source>
</evidence>
<accession>A0AA39L522</accession>
<keyword evidence="3 8" id="KW-0472">Membrane</keyword>
<evidence type="ECO:0000256" key="4">
    <source>
        <dbReference type="ARBA" id="ARBA00022927"/>
    </source>
</evidence>